<evidence type="ECO:0000256" key="5">
    <source>
        <dbReference type="ARBA" id="ARBA00023204"/>
    </source>
</evidence>
<dbReference type="AlphaFoldDB" id="A0AA38W3X7"/>
<accession>A0AA38W3X7</accession>
<evidence type="ECO:0000256" key="2">
    <source>
        <dbReference type="ARBA" id="ARBA00009359"/>
    </source>
</evidence>
<name>A0AA38W3X7_9PEZI</name>
<dbReference type="GO" id="GO:0031297">
    <property type="term" value="P:replication fork processing"/>
    <property type="evidence" value="ECO:0007669"/>
    <property type="project" value="TreeGrafter"/>
</dbReference>
<dbReference type="Pfam" id="PF09415">
    <property type="entry name" value="CENP-X"/>
    <property type="match status" value="1"/>
</dbReference>
<evidence type="ECO:0000313" key="9">
    <source>
        <dbReference type="Proteomes" id="UP001174691"/>
    </source>
</evidence>
<dbReference type="GO" id="GO:0000712">
    <property type="term" value="P:resolution of meiotic recombination intermediates"/>
    <property type="evidence" value="ECO:0007669"/>
    <property type="project" value="TreeGrafter"/>
</dbReference>
<reference evidence="8" key="1">
    <citation type="submission" date="2022-07" db="EMBL/GenBank/DDBJ databases">
        <title>Fungi with potential for degradation of polypropylene.</title>
        <authorList>
            <person name="Gostincar C."/>
        </authorList>
    </citation>
    <scope>NUCLEOTIDE SEQUENCE</scope>
    <source>
        <strain evidence="8">EXF-13287</strain>
    </source>
</reference>
<dbReference type="EMBL" id="JANBVN010000007">
    <property type="protein sequence ID" value="KAJ9165080.1"/>
    <property type="molecule type" value="Genomic_DNA"/>
</dbReference>
<dbReference type="GO" id="GO:0003677">
    <property type="term" value="F:DNA binding"/>
    <property type="evidence" value="ECO:0007669"/>
    <property type="project" value="UniProtKB-KW"/>
</dbReference>
<keyword evidence="9" id="KW-1185">Reference proteome</keyword>
<evidence type="ECO:0000313" key="8">
    <source>
        <dbReference type="EMBL" id="KAJ9165080.1"/>
    </source>
</evidence>
<evidence type="ECO:0000256" key="3">
    <source>
        <dbReference type="ARBA" id="ARBA00022763"/>
    </source>
</evidence>
<protein>
    <recommendedName>
        <fullName evidence="10">CENP-S associating centromere protein X-domain-containing protein</fullName>
    </recommendedName>
</protein>
<evidence type="ECO:0000256" key="1">
    <source>
        <dbReference type="ARBA" id="ARBA00004123"/>
    </source>
</evidence>
<dbReference type="GO" id="GO:0071821">
    <property type="term" value="C:FANCM-MHF complex"/>
    <property type="evidence" value="ECO:0007669"/>
    <property type="project" value="TreeGrafter"/>
</dbReference>
<evidence type="ECO:0000256" key="7">
    <source>
        <dbReference type="SAM" id="MobiDB-lite"/>
    </source>
</evidence>
<dbReference type="PANTHER" id="PTHR28680">
    <property type="entry name" value="CENTROMERE PROTEIN X"/>
    <property type="match status" value="1"/>
</dbReference>
<dbReference type="GO" id="GO:0006281">
    <property type="term" value="P:DNA repair"/>
    <property type="evidence" value="ECO:0007669"/>
    <property type="project" value="UniProtKB-KW"/>
</dbReference>
<evidence type="ECO:0000256" key="6">
    <source>
        <dbReference type="ARBA" id="ARBA00023242"/>
    </source>
</evidence>
<evidence type="ECO:0008006" key="10">
    <source>
        <dbReference type="Google" id="ProtNLM"/>
    </source>
</evidence>
<proteinExistence type="inferred from homology"/>
<organism evidence="8 9">
    <name type="scientific">Coniochaeta hoffmannii</name>
    <dbReference type="NCBI Taxonomy" id="91930"/>
    <lineage>
        <taxon>Eukaryota</taxon>
        <taxon>Fungi</taxon>
        <taxon>Dikarya</taxon>
        <taxon>Ascomycota</taxon>
        <taxon>Pezizomycotina</taxon>
        <taxon>Sordariomycetes</taxon>
        <taxon>Sordariomycetidae</taxon>
        <taxon>Coniochaetales</taxon>
        <taxon>Coniochaetaceae</taxon>
        <taxon>Coniochaeta</taxon>
    </lineage>
</organism>
<dbReference type="CDD" id="cd22921">
    <property type="entry name" value="HFD_CENP-X"/>
    <property type="match status" value="1"/>
</dbReference>
<sequence>MPPKQSTSKPPAKAPAKRASTGSSSRAPAPAPAPAPANKKRATATVISEDDDDIPPQPQVSDEEDEEEEEEQDKPQTIPPALLTRLLHEFFSRDGTRITRDANEAVARYMDVFVREAIARSCAERGGSGFLEVEDLEKVAPQLLLDM</sequence>
<dbReference type="PANTHER" id="PTHR28680:SF1">
    <property type="entry name" value="CENTROMERE PROTEIN X"/>
    <property type="match status" value="1"/>
</dbReference>
<dbReference type="GO" id="GO:0051382">
    <property type="term" value="P:kinetochore assembly"/>
    <property type="evidence" value="ECO:0007669"/>
    <property type="project" value="InterPro"/>
</dbReference>
<comment type="subcellular location">
    <subcellularLocation>
        <location evidence="1">Nucleus</location>
    </subcellularLocation>
</comment>
<dbReference type="Proteomes" id="UP001174691">
    <property type="component" value="Unassembled WGS sequence"/>
</dbReference>
<keyword evidence="4" id="KW-0238">DNA-binding</keyword>
<feature type="compositionally biased region" description="Low complexity" evidence="7">
    <location>
        <begin position="1"/>
        <end position="11"/>
    </location>
</feature>
<keyword evidence="3" id="KW-0227">DNA damage</keyword>
<dbReference type="InterPro" id="IPR018552">
    <property type="entry name" value="CENP-X"/>
</dbReference>
<gene>
    <name evidence="8" type="ORF">NKR19_g746</name>
</gene>
<feature type="compositionally biased region" description="Acidic residues" evidence="7">
    <location>
        <begin position="61"/>
        <end position="72"/>
    </location>
</feature>
<keyword evidence="5" id="KW-0234">DNA repair</keyword>
<comment type="caution">
    <text evidence="8">The sequence shown here is derived from an EMBL/GenBank/DDBJ whole genome shotgun (WGS) entry which is preliminary data.</text>
</comment>
<evidence type="ECO:0000256" key="4">
    <source>
        <dbReference type="ARBA" id="ARBA00023125"/>
    </source>
</evidence>
<feature type="region of interest" description="Disordered" evidence="7">
    <location>
        <begin position="1"/>
        <end position="80"/>
    </location>
</feature>
<dbReference type="Gene3D" id="6.10.130.30">
    <property type="match status" value="1"/>
</dbReference>
<keyword evidence="6" id="KW-0539">Nucleus</keyword>
<comment type="similarity">
    <text evidence="2">Belongs to the CENP-X/MHF2 family.</text>
</comment>